<keyword evidence="9" id="KW-1185">Reference proteome</keyword>
<evidence type="ECO:0000256" key="3">
    <source>
        <dbReference type="ARBA" id="ARBA00022679"/>
    </source>
</evidence>
<evidence type="ECO:0000256" key="1">
    <source>
        <dbReference type="ARBA" id="ARBA00012494"/>
    </source>
</evidence>
<sequence>MSLRIDSNFSVGSLKVNLTEPELYSCTEFPEPKYECSYDGSNFKIKVNGRERDISVTSEFLRKIRHEVICDVMSFESDTPLRTIGIQGEEGDLSPDFINTEDKTVIEVGSSFISEMFALRNAYTGKIVKYSYLLEALEFSLIALIVSPSRVYTNMTLSQDIVNALCYRARVGIALESVIKDTLGTDIFSEDSSADEAIVKDVFRKIVPSFQSEYDFDLDLIRSMNTLPNEEDFKHTGEVLKECLKRSTIPSSESKVELNSYLSKFETTSRTSDKRVTNIPLVMPKCNYKPDIEIPLDPELANDMPLYLKKIWFSAKEVKPKIFSEEDQFKEAMGEKEYERHRVQKGAAFKVNNLTDDDKTEAAKSGLWAKMLKNSPESLAKEIEDRKSFHPTLTDTTDIHNFINRPLLSTKKASAIPKQALKLMRVGKQVWSKKTPLSLTILEKIASTELVWFCQSVSDMMTEICYSYKYWIKRSDFYHKLSKGVHLLIRCTGDHVFVAYAFPKTFFTSIDVGRIGPTLWESENYIFTDFCSYNEPTIEHFVKAGPYMAAIICHMLSHLEMSLDNLNLVDTVLNQHVNNILLLYLCNKIDCEELITSQRYLTMGLFEELDPNPYRFCERLPEVIRSRLTCYYIKKCINHMEYYAETIITKVPNKENFEYDVKYSGLKSLFGDYEPSLKQKVNEFYFGYVVSKERGRGSDRNFKIMKKIVAEEYRYRDTIKTTFERTLDPKIHVSNPIVIKVFVHIFKQILKSYLGKDYNTVIRTEIIKSMAYTSFEDLATLKVSSRTYGSSIIVPNVSEEMSTSEVRKLYESANPNEKGKRPRVMEALSKLVVECEADTKRSVRHPVELLPYCIKAIQEKGYWDSDIFPKAQHGGDREIHVLEIKMRIIQYFTECISKTLCRLCPSDTLTHPYEKESFVKKHYMSSQAHLGEKFFSLGKSADATKWCQRNDSSKFAAVISPLLPYEFREFFIFVMWLWKKKRISFPIQFAANFQANKKTISNPIYNRMKKEFFQGSGIFEQQQCNKMMIRSGMMQGILHYTSSLTHAVVQEVIKKLQCDYLRRRSVEAYITIVQGSDDSAEVISLKGDITKPKLRLATTMLHWKEQVSRFFSIYTSRAKSSIGTLDLVEYNSEWMIRSNVVKPTFRWVSACMETTVTERFIDRVRINYNVSSQVLEGGGKVLEVATLQLCQAWMHYLLIGLHTSDLACLAANELASCLDPALGFYPLDSDYCAGITGVEFQLFKLFKQTNFGVGMSFANIHDPNIYTTEDESPDMSVSKSLRSVKIKFSNMKLWQNQMRQMDVPDLEAILQKVEDNPYLIYARHKSWEESKYSIYLKMFQPGVKESLSRHSATARIMSASAYILSRPCVSIYTENGPDTMSLIAALFYYKKKREGSVKLTPDEVFTHASEYSEVLAYIDDLEDKSTLIMAKFRTRTKQKIVVFERSIDDVPLIDLCKKKWFGLGKTPLSKRQFETFWQEAKLKYPFLRDTRTATKTALGMHDLELKNFLESVTNKPRNIVLLDTSAKSASLFSSITRIFWNGVKIVIPGKSDEEESSYSLRSKVFSVLTSWYSDDIKKRKLKSMIKNSTLLGNKLVPSRVKQLRVFYRWFNGVDKGSIIRYISEERLGSVGFFTARQKGWGKERKGYGEWRGKCLDNSVVIKMQGNVCTLIEIDKLTNLKLLGPTLLELVNSFSLVPQERIAISEHWLSPSGKLLGGAGKNNFIPVKVKPSLIVDIIDQISEYNWNWEIIDNRIRLIAEIGPNQKITILSDSFTSRDWDPEYKIHDDILLSHWSSGTPIPLDIIENELKSVIKPLPGSILKAVRTKYTLNTASNWNLGKFVDVINSMMVREVIEPLSDESDEIDDSEFDLDFLINEMNVEKIDSNDWFKADQFLDTEDFDYDLFGMDNIDDEGLDTKLQLFSQNFPVDSFIASDKRTMSPSNLTLDNLNLLVRIVLDLKSFREAVNKFKRQQESSVGGLLGIILSFFCNRCCLDVPFEYPEDIQDLTKDSILATEKLLGTSLEGNMEHVTSTIEHLEEVLKTAPINLRPKYESLLSRYMNIKLKLKNTPINDGDLEALSQRDFCLKLKPILLEENKIPESYALLPVDVFLEVMRAELDTHLDLKHKLGELNQYQHSTYRESIRKPYVTSLFLDSFSWVYDVGVNLRGYITEGSVEYFWEDI</sequence>
<dbReference type="EC" id="2.7.7.48" evidence="1"/>
<dbReference type="InterPro" id="IPR007322">
    <property type="entry name" value="RNA_pol_bunyavir"/>
</dbReference>
<evidence type="ECO:0000259" key="7">
    <source>
        <dbReference type="PROSITE" id="PS50525"/>
    </source>
</evidence>
<keyword evidence="3" id="KW-0808">Transferase</keyword>
<dbReference type="Pfam" id="PF04196">
    <property type="entry name" value="Bunya_RdRp"/>
    <property type="match status" value="1"/>
</dbReference>
<dbReference type="GO" id="GO:0006351">
    <property type="term" value="P:DNA-templated transcription"/>
    <property type="evidence" value="ECO:0007669"/>
    <property type="project" value="InterPro"/>
</dbReference>
<keyword evidence="8" id="KW-0548">Nucleotidyltransferase</keyword>
<keyword evidence="8" id="KW-0696">RNA-directed RNA polymerase</keyword>
<evidence type="ECO:0000256" key="5">
    <source>
        <dbReference type="ARBA" id="ARBA00030436"/>
    </source>
</evidence>
<dbReference type="PROSITE" id="PS50525">
    <property type="entry name" value="RDRP_SSRNA_NEG_SEG"/>
    <property type="match status" value="1"/>
</dbReference>
<accession>A0A8E7DAE3</accession>
<dbReference type="KEGG" id="vg:80554465"/>
<dbReference type="GO" id="GO:0039694">
    <property type="term" value="P:viral RNA genome replication"/>
    <property type="evidence" value="ECO:0007669"/>
    <property type="project" value="InterPro"/>
</dbReference>
<evidence type="ECO:0000256" key="6">
    <source>
        <dbReference type="ARBA" id="ARBA00031012"/>
    </source>
</evidence>
<feature type="domain" description="RdRp catalytic" evidence="7">
    <location>
        <begin position="926"/>
        <end position="1121"/>
    </location>
</feature>
<dbReference type="GeneID" id="80554465"/>
<evidence type="ECO:0000256" key="4">
    <source>
        <dbReference type="ARBA" id="ARBA00030285"/>
    </source>
</evidence>
<reference evidence="8" key="1">
    <citation type="submission" date="2020-03" db="EMBL/GenBank/DDBJ databases">
        <authorList>
            <person name="Zhao M."/>
            <person name="Wen G."/>
            <person name="Chen Z."/>
            <person name="Wang Z."/>
        </authorList>
    </citation>
    <scope>NUCLEOTIDE SEQUENCE</scope>
    <source>
        <strain evidence="8">WS</strain>
    </source>
</reference>
<dbReference type="GO" id="GO:0003968">
    <property type="term" value="F:RNA-directed RNA polymerase activity"/>
    <property type="evidence" value="ECO:0007669"/>
    <property type="project" value="UniProtKB-KW"/>
</dbReference>
<name>A0A8E7DAE3_9VIRU</name>
<dbReference type="EMBL" id="MT269667">
    <property type="protein sequence ID" value="QVU28732.1"/>
    <property type="molecule type" value="Genomic_RNA"/>
</dbReference>
<evidence type="ECO:0000313" key="9">
    <source>
        <dbReference type="Proteomes" id="UP001156783"/>
    </source>
</evidence>
<gene>
    <name evidence="8" type="primary">RdRp</name>
</gene>
<organism evidence="8 9">
    <name type="scientific">Yunnan Paris negative-stranded virus</name>
    <dbReference type="NCBI Taxonomy" id="2836142"/>
    <lineage>
        <taxon>Viruses</taxon>
        <taxon>Riboviria</taxon>
        <taxon>Orthornavirae</taxon>
        <taxon>Negarnaviricota</taxon>
        <taxon>Polyploviricotina</taxon>
        <taxon>Bunyaviricetes</taxon>
        <taxon>Hareavirales</taxon>
        <taxon>Phenuiviridae</taxon>
        <taxon>Coguvirus</taxon>
        <taxon>Coguvirus yunnanense</taxon>
    </lineage>
</organism>
<evidence type="ECO:0000313" key="8">
    <source>
        <dbReference type="EMBL" id="QVU28732.1"/>
    </source>
</evidence>
<evidence type="ECO:0000256" key="2">
    <source>
        <dbReference type="ARBA" id="ARBA00018602"/>
    </source>
</evidence>
<proteinExistence type="predicted"/>
<dbReference type="InterPro" id="IPR007099">
    <property type="entry name" value="RNA-dir_pol_NSvirus"/>
</dbReference>
<dbReference type="RefSeq" id="YP_010840810.1">
    <property type="nucleotide sequence ID" value="NC_079044.1"/>
</dbReference>
<protein>
    <recommendedName>
        <fullName evidence="2">RNA-directed RNA polymerase L</fullName>
        <ecNumber evidence="1">2.7.7.48</ecNumber>
    </recommendedName>
    <alternativeName>
        <fullName evidence="4">Large structural protein</fullName>
    </alternativeName>
    <alternativeName>
        <fullName evidence="6">Replicase</fullName>
    </alternativeName>
    <alternativeName>
        <fullName evidence="5">Transcriptase</fullName>
    </alternativeName>
</protein>
<dbReference type="Proteomes" id="UP001156783">
    <property type="component" value="Genome"/>
</dbReference>